<keyword evidence="1" id="KW-0732">Signal</keyword>
<reference evidence="3 4" key="1">
    <citation type="submission" date="2024-01" db="EMBL/GenBank/DDBJ databases">
        <title>Genomic insights into the taxonomy and metabolism of the cyanobacterium Pannus brasiliensis CCIBt3594.</title>
        <authorList>
            <person name="Machado M."/>
            <person name="Botero N.B."/>
            <person name="Andreote A.P.D."/>
            <person name="Feitosa A.M.T."/>
            <person name="Popin R."/>
            <person name="Sivonen K."/>
            <person name="Fiore M.F."/>
        </authorList>
    </citation>
    <scope>NUCLEOTIDE SEQUENCE [LARGE SCALE GENOMIC DNA]</scope>
    <source>
        <strain evidence="3 4">CCIBt3594</strain>
    </source>
</reference>
<evidence type="ECO:0000256" key="1">
    <source>
        <dbReference type="SAM" id="SignalP"/>
    </source>
</evidence>
<feature type="signal peptide" evidence="1">
    <location>
        <begin position="1"/>
        <end position="33"/>
    </location>
</feature>
<evidence type="ECO:0000259" key="2">
    <source>
        <dbReference type="Pfam" id="PF07589"/>
    </source>
</evidence>
<gene>
    <name evidence="3" type="ORF">V0288_13955</name>
</gene>
<protein>
    <submittedName>
        <fullName evidence="3">PEP-CTERM sorting domain-containing protein</fullName>
    </submittedName>
</protein>
<sequence>MKTLTAMNRLSLTATRLTLVAVGTCGTVTAAQAVELITNGGFETGNFTGWTVSRQPGSNSPQGFFAASGNTTPLSGFLTVGPAGGSFYAVSDQTGPGAYSLTQTFTVPGAASSVVLSFRQFVNDWSGVGPIVNPAGLDFNAFPNQHARVDILRAGSNPFSTAPADVLGNFYLGNDPRASNPNPYTAYNFDITSLVGGGGSFILRFAEVDNQGFFNQGVDNVSINFTPATSTVPEPSSVLGLLGLGTLGVISSVKRFRK</sequence>
<dbReference type="Pfam" id="PF07589">
    <property type="entry name" value="PEP-CTERM"/>
    <property type="match status" value="1"/>
</dbReference>
<dbReference type="Proteomes" id="UP001328733">
    <property type="component" value="Unassembled WGS sequence"/>
</dbReference>
<comment type="caution">
    <text evidence="3">The sequence shown here is derived from an EMBL/GenBank/DDBJ whole genome shotgun (WGS) entry which is preliminary data.</text>
</comment>
<dbReference type="NCBIfam" id="TIGR02595">
    <property type="entry name" value="PEP_CTERM"/>
    <property type="match status" value="1"/>
</dbReference>
<dbReference type="AlphaFoldDB" id="A0AAW9QT66"/>
<organism evidence="3 4">
    <name type="scientific">Pannus brasiliensis CCIBt3594</name>
    <dbReference type="NCBI Taxonomy" id="1427578"/>
    <lineage>
        <taxon>Bacteria</taxon>
        <taxon>Bacillati</taxon>
        <taxon>Cyanobacteriota</taxon>
        <taxon>Cyanophyceae</taxon>
        <taxon>Oscillatoriophycideae</taxon>
        <taxon>Chroococcales</taxon>
        <taxon>Microcystaceae</taxon>
        <taxon>Pannus</taxon>
    </lineage>
</organism>
<evidence type="ECO:0000313" key="4">
    <source>
        <dbReference type="Proteomes" id="UP001328733"/>
    </source>
</evidence>
<name>A0AAW9QT66_9CHRO</name>
<proteinExistence type="predicted"/>
<dbReference type="InterPro" id="IPR013424">
    <property type="entry name" value="Ice-binding_C"/>
</dbReference>
<evidence type="ECO:0000313" key="3">
    <source>
        <dbReference type="EMBL" id="MEG3438229.1"/>
    </source>
</evidence>
<dbReference type="RefSeq" id="WP_332865710.1">
    <property type="nucleotide sequence ID" value="NZ_JBAFSM010000025.1"/>
</dbReference>
<dbReference type="EMBL" id="JBAFSM010000025">
    <property type="protein sequence ID" value="MEG3438229.1"/>
    <property type="molecule type" value="Genomic_DNA"/>
</dbReference>
<dbReference type="Gene3D" id="2.60.120.260">
    <property type="entry name" value="Galactose-binding domain-like"/>
    <property type="match status" value="1"/>
</dbReference>
<keyword evidence="4" id="KW-1185">Reference proteome</keyword>
<accession>A0AAW9QT66</accession>
<feature type="chain" id="PRO_5043420985" evidence="1">
    <location>
        <begin position="34"/>
        <end position="258"/>
    </location>
</feature>
<feature type="domain" description="Ice-binding protein C-terminal" evidence="2">
    <location>
        <begin position="231"/>
        <end position="251"/>
    </location>
</feature>